<reference evidence="2" key="1">
    <citation type="journal article" date="2017" name="Genome Biol.">
        <title>Comparative genomics reveals high biological diversity and specific adaptations in the industrially and medically important fungal genus Aspergillus.</title>
        <authorList>
            <person name="de Vries R.P."/>
            <person name="Riley R."/>
            <person name="Wiebenga A."/>
            <person name="Aguilar-Osorio G."/>
            <person name="Amillis S."/>
            <person name="Uchima C.A."/>
            <person name="Anderluh G."/>
            <person name="Asadollahi M."/>
            <person name="Askin M."/>
            <person name="Barry K."/>
            <person name="Battaglia E."/>
            <person name="Bayram O."/>
            <person name="Benocci T."/>
            <person name="Braus-Stromeyer S.A."/>
            <person name="Caldana C."/>
            <person name="Canovas D."/>
            <person name="Cerqueira G.C."/>
            <person name="Chen F."/>
            <person name="Chen W."/>
            <person name="Choi C."/>
            <person name="Clum A."/>
            <person name="Dos Santos R.A."/>
            <person name="Damasio A.R."/>
            <person name="Diallinas G."/>
            <person name="Emri T."/>
            <person name="Fekete E."/>
            <person name="Flipphi M."/>
            <person name="Freyberg S."/>
            <person name="Gallo A."/>
            <person name="Gournas C."/>
            <person name="Habgood R."/>
            <person name="Hainaut M."/>
            <person name="Harispe M.L."/>
            <person name="Henrissat B."/>
            <person name="Hilden K.S."/>
            <person name="Hope R."/>
            <person name="Hossain A."/>
            <person name="Karabika E."/>
            <person name="Karaffa L."/>
            <person name="Karanyi Z."/>
            <person name="Krasevec N."/>
            <person name="Kuo A."/>
            <person name="Kusch H."/>
            <person name="LaButti K."/>
            <person name="Lagendijk E.L."/>
            <person name="Lapidus A."/>
            <person name="Levasseur A."/>
            <person name="Lindquist E."/>
            <person name="Lipzen A."/>
            <person name="Logrieco A.F."/>
            <person name="MacCabe A."/>
            <person name="Maekelae M.R."/>
            <person name="Malavazi I."/>
            <person name="Melin P."/>
            <person name="Meyer V."/>
            <person name="Mielnichuk N."/>
            <person name="Miskei M."/>
            <person name="Molnar A.P."/>
            <person name="Mule G."/>
            <person name="Ngan C.Y."/>
            <person name="Orejas M."/>
            <person name="Orosz E."/>
            <person name="Ouedraogo J.P."/>
            <person name="Overkamp K.M."/>
            <person name="Park H.-S."/>
            <person name="Perrone G."/>
            <person name="Piumi F."/>
            <person name="Punt P.J."/>
            <person name="Ram A.F."/>
            <person name="Ramon A."/>
            <person name="Rauscher S."/>
            <person name="Record E."/>
            <person name="Riano-Pachon D.M."/>
            <person name="Robert V."/>
            <person name="Roehrig J."/>
            <person name="Ruller R."/>
            <person name="Salamov A."/>
            <person name="Salih N.S."/>
            <person name="Samson R.A."/>
            <person name="Sandor E."/>
            <person name="Sanguinetti M."/>
            <person name="Schuetze T."/>
            <person name="Sepcic K."/>
            <person name="Shelest E."/>
            <person name="Sherlock G."/>
            <person name="Sophianopoulou V."/>
            <person name="Squina F.M."/>
            <person name="Sun H."/>
            <person name="Susca A."/>
            <person name="Todd R.B."/>
            <person name="Tsang A."/>
            <person name="Unkles S.E."/>
            <person name="van de Wiele N."/>
            <person name="van Rossen-Uffink D."/>
            <person name="Oliveira J.V."/>
            <person name="Vesth T.C."/>
            <person name="Visser J."/>
            <person name="Yu J.-H."/>
            <person name="Zhou M."/>
            <person name="Andersen M.R."/>
            <person name="Archer D.B."/>
            <person name="Baker S.E."/>
            <person name="Benoit I."/>
            <person name="Brakhage A.A."/>
            <person name="Braus G.H."/>
            <person name="Fischer R."/>
            <person name="Frisvad J.C."/>
            <person name="Goldman G.H."/>
            <person name="Houbraken J."/>
            <person name="Oakley B."/>
            <person name="Pocsi I."/>
            <person name="Scazzocchio C."/>
            <person name="Seiboth B."/>
            <person name="vanKuyk P.A."/>
            <person name="Wortman J."/>
            <person name="Dyer P.S."/>
            <person name="Grigoriev I.V."/>
        </authorList>
    </citation>
    <scope>NUCLEOTIDE SEQUENCE [LARGE SCALE GENOMIC DNA]</scope>
    <source>
        <strain evidence="2">CBS 516.65</strain>
    </source>
</reference>
<gene>
    <name evidence="1" type="ORF">ASPGLDRAFT_964847</name>
</gene>
<dbReference type="Proteomes" id="UP000184300">
    <property type="component" value="Unassembled WGS sequence"/>
</dbReference>
<name>A0A1L9VUH9_ASPGL</name>
<dbReference type="EMBL" id="KV878890">
    <property type="protein sequence ID" value="OJJ87565.1"/>
    <property type="molecule type" value="Genomic_DNA"/>
</dbReference>
<evidence type="ECO:0000313" key="1">
    <source>
        <dbReference type="EMBL" id="OJJ87565.1"/>
    </source>
</evidence>
<dbReference type="RefSeq" id="XP_022404248.1">
    <property type="nucleotide sequence ID" value="XM_022550586.1"/>
</dbReference>
<proteinExistence type="predicted"/>
<sequence>MLCCGLSCYRLKERKSTLVNCAAWISMLSGCSPRYPVKLMAETRFCRFSPPLCHCFLAIFKCCWAIWMDLVVKWVYIDGLLLLLFRKLPGYAMVVKVTKFALKCHDTETLDAFFG</sequence>
<dbReference type="AlphaFoldDB" id="A0A1L9VUH9"/>
<protein>
    <submittedName>
        <fullName evidence="1">Uncharacterized protein</fullName>
    </submittedName>
</protein>
<dbReference type="GeneID" id="34466846"/>
<organism evidence="1 2">
    <name type="scientific">Aspergillus glaucus CBS 516.65</name>
    <dbReference type="NCBI Taxonomy" id="1160497"/>
    <lineage>
        <taxon>Eukaryota</taxon>
        <taxon>Fungi</taxon>
        <taxon>Dikarya</taxon>
        <taxon>Ascomycota</taxon>
        <taxon>Pezizomycotina</taxon>
        <taxon>Eurotiomycetes</taxon>
        <taxon>Eurotiomycetidae</taxon>
        <taxon>Eurotiales</taxon>
        <taxon>Aspergillaceae</taxon>
        <taxon>Aspergillus</taxon>
        <taxon>Aspergillus subgen. Aspergillus</taxon>
    </lineage>
</organism>
<dbReference type="VEuPathDB" id="FungiDB:ASPGLDRAFT_964847"/>
<keyword evidence="2" id="KW-1185">Reference proteome</keyword>
<evidence type="ECO:0000313" key="2">
    <source>
        <dbReference type="Proteomes" id="UP000184300"/>
    </source>
</evidence>
<accession>A0A1L9VUH9</accession>